<evidence type="ECO:0000259" key="2">
    <source>
        <dbReference type="Pfam" id="PF25597"/>
    </source>
</evidence>
<dbReference type="AlphaFoldDB" id="A0AAV3QM29"/>
<accession>A0AAV3QM29</accession>
<protein>
    <recommendedName>
        <fullName evidence="5">Reverse transcriptase Ty1/copia-type domain-containing protein</fullName>
    </recommendedName>
</protein>
<name>A0AAV3QM29_LITER</name>
<feature type="domain" description="Reverse transcriptase Ty1/copia-type" evidence="1">
    <location>
        <begin position="198"/>
        <end position="273"/>
    </location>
</feature>
<reference evidence="3 4" key="1">
    <citation type="submission" date="2024-01" db="EMBL/GenBank/DDBJ databases">
        <title>The complete chloroplast genome sequence of Lithospermum erythrorhizon: insights into the phylogenetic relationship among Boraginaceae species and the maternal lineages of purple gromwells.</title>
        <authorList>
            <person name="Okada T."/>
            <person name="Watanabe K."/>
        </authorList>
    </citation>
    <scope>NUCLEOTIDE SEQUENCE [LARGE SCALE GENOMIC DNA]</scope>
</reference>
<evidence type="ECO:0000259" key="1">
    <source>
        <dbReference type="Pfam" id="PF07727"/>
    </source>
</evidence>
<dbReference type="Pfam" id="PF25597">
    <property type="entry name" value="SH3_retrovirus"/>
    <property type="match status" value="1"/>
</dbReference>
<evidence type="ECO:0000313" key="4">
    <source>
        <dbReference type="Proteomes" id="UP001454036"/>
    </source>
</evidence>
<keyword evidence="4" id="KW-1185">Reference proteome</keyword>
<feature type="domain" description="Retroviral polymerase SH3-like" evidence="2">
    <location>
        <begin position="58"/>
        <end position="107"/>
    </location>
</feature>
<dbReference type="InterPro" id="IPR013103">
    <property type="entry name" value="RVT_2"/>
</dbReference>
<organism evidence="3 4">
    <name type="scientific">Lithospermum erythrorhizon</name>
    <name type="common">Purple gromwell</name>
    <name type="synonym">Lithospermum officinale var. erythrorhizon</name>
    <dbReference type="NCBI Taxonomy" id="34254"/>
    <lineage>
        <taxon>Eukaryota</taxon>
        <taxon>Viridiplantae</taxon>
        <taxon>Streptophyta</taxon>
        <taxon>Embryophyta</taxon>
        <taxon>Tracheophyta</taxon>
        <taxon>Spermatophyta</taxon>
        <taxon>Magnoliopsida</taxon>
        <taxon>eudicotyledons</taxon>
        <taxon>Gunneridae</taxon>
        <taxon>Pentapetalae</taxon>
        <taxon>asterids</taxon>
        <taxon>lamiids</taxon>
        <taxon>Boraginales</taxon>
        <taxon>Boraginaceae</taxon>
        <taxon>Boraginoideae</taxon>
        <taxon>Lithospermeae</taxon>
        <taxon>Lithospermum</taxon>
    </lineage>
</organism>
<dbReference type="EMBL" id="BAABME010022146">
    <property type="protein sequence ID" value="GAA0165127.1"/>
    <property type="molecule type" value="Genomic_DNA"/>
</dbReference>
<comment type="caution">
    <text evidence="3">The sequence shown here is derived from an EMBL/GenBank/DDBJ whole genome shotgun (WGS) entry which is preliminary data.</text>
</comment>
<gene>
    <name evidence="3" type="ORF">LIER_39918</name>
</gene>
<dbReference type="InterPro" id="IPR057670">
    <property type="entry name" value="SH3_retrovirus"/>
</dbReference>
<sequence>MMSLSNLLVNFWRYTLQSASLTLNKCPAKSVEKTPHELYFGKFSKLAFLGIWGGKTYVKKLTKDKLQPKSDKCYFIGYPKETVGYYSYLKHDDKIFVARSRAFLEKEYLSRRGRSEGVHLEETQDVEATVNTPSVETTDTPQELVSSYIEDPVLAVVEKPTLRRSNRDRQESDRWYGEAFMIENDEPTSYEEAMSNKDVDKLLIAMKSIRIILPIVAFHDYEIWQMDVKTGFLNGNLEEDVYMVQPPGFICPKGPKKVCKLQRYIYGLKQASRN</sequence>
<evidence type="ECO:0008006" key="5">
    <source>
        <dbReference type="Google" id="ProtNLM"/>
    </source>
</evidence>
<proteinExistence type="predicted"/>
<dbReference type="Pfam" id="PF07727">
    <property type="entry name" value="RVT_2"/>
    <property type="match status" value="1"/>
</dbReference>
<evidence type="ECO:0000313" key="3">
    <source>
        <dbReference type="EMBL" id="GAA0165127.1"/>
    </source>
</evidence>
<dbReference type="Proteomes" id="UP001454036">
    <property type="component" value="Unassembled WGS sequence"/>
</dbReference>